<comment type="caution">
    <text evidence="3">The sequence shown here is derived from an EMBL/GenBank/DDBJ whole genome shotgun (WGS) entry which is preliminary data.</text>
</comment>
<evidence type="ECO:0000313" key="3">
    <source>
        <dbReference type="EMBL" id="KAK1385971.1"/>
    </source>
</evidence>
<feature type="repeat" description="PPR" evidence="2">
    <location>
        <begin position="58"/>
        <end position="92"/>
    </location>
</feature>
<protein>
    <recommendedName>
        <fullName evidence="5">Pentatricopeptide repeat-containing protein</fullName>
    </recommendedName>
</protein>
<dbReference type="PANTHER" id="PTHR45613:SF207">
    <property type="entry name" value="OS08G0300700 PROTEIN"/>
    <property type="match status" value="1"/>
</dbReference>
<gene>
    <name evidence="3" type="ORF">POM88_023706</name>
</gene>
<dbReference type="AlphaFoldDB" id="A0AAD8II57"/>
<evidence type="ECO:0000313" key="4">
    <source>
        <dbReference type="Proteomes" id="UP001237642"/>
    </source>
</evidence>
<reference evidence="3" key="1">
    <citation type="submission" date="2023-02" db="EMBL/GenBank/DDBJ databases">
        <title>Genome of toxic invasive species Heracleum sosnowskyi carries increased number of genes despite the absence of recent whole-genome duplications.</title>
        <authorList>
            <person name="Schelkunov M."/>
            <person name="Shtratnikova V."/>
            <person name="Makarenko M."/>
            <person name="Klepikova A."/>
            <person name="Omelchenko D."/>
            <person name="Novikova G."/>
            <person name="Obukhova E."/>
            <person name="Bogdanov V."/>
            <person name="Penin A."/>
            <person name="Logacheva M."/>
        </authorList>
    </citation>
    <scope>NUCLEOTIDE SEQUENCE</scope>
    <source>
        <strain evidence="3">Hsosn_3</strain>
        <tissue evidence="3">Leaf</tissue>
    </source>
</reference>
<dbReference type="EMBL" id="JAUIZM010000005">
    <property type="protein sequence ID" value="KAK1385971.1"/>
    <property type="molecule type" value="Genomic_DNA"/>
</dbReference>
<evidence type="ECO:0000256" key="1">
    <source>
        <dbReference type="ARBA" id="ARBA00022737"/>
    </source>
</evidence>
<dbReference type="InterPro" id="IPR011990">
    <property type="entry name" value="TPR-like_helical_dom_sf"/>
</dbReference>
<name>A0AAD8II57_9APIA</name>
<dbReference type="PANTHER" id="PTHR45613">
    <property type="entry name" value="PENTATRICOPEPTIDE REPEAT-CONTAINING PROTEIN"/>
    <property type="match status" value="1"/>
</dbReference>
<organism evidence="3 4">
    <name type="scientific">Heracleum sosnowskyi</name>
    <dbReference type="NCBI Taxonomy" id="360622"/>
    <lineage>
        <taxon>Eukaryota</taxon>
        <taxon>Viridiplantae</taxon>
        <taxon>Streptophyta</taxon>
        <taxon>Embryophyta</taxon>
        <taxon>Tracheophyta</taxon>
        <taxon>Spermatophyta</taxon>
        <taxon>Magnoliopsida</taxon>
        <taxon>eudicotyledons</taxon>
        <taxon>Gunneridae</taxon>
        <taxon>Pentapetalae</taxon>
        <taxon>asterids</taxon>
        <taxon>campanulids</taxon>
        <taxon>Apiales</taxon>
        <taxon>Apiaceae</taxon>
        <taxon>Apioideae</taxon>
        <taxon>apioid superclade</taxon>
        <taxon>Tordylieae</taxon>
        <taxon>Tordyliinae</taxon>
        <taxon>Heracleum</taxon>
    </lineage>
</organism>
<accession>A0AAD8II57</accession>
<dbReference type="InterPro" id="IPR002885">
    <property type="entry name" value="PPR_rpt"/>
</dbReference>
<dbReference type="Proteomes" id="UP001237642">
    <property type="component" value="Unassembled WGS sequence"/>
</dbReference>
<keyword evidence="1" id="KW-0677">Repeat</keyword>
<dbReference type="Pfam" id="PF13041">
    <property type="entry name" value="PPR_2"/>
    <property type="match status" value="2"/>
</dbReference>
<dbReference type="PROSITE" id="PS51375">
    <property type="entry name" value="PPR"/>
    <property type="match status" value="1"/>
</dbReference>
<reference evidence="3" key="2">
    <citation type="submission" date="2023-05" db="EMBL/GenBank/DDBJ databases">
        <authorList>
            <person name="Schelkunov M.I."/>
        </authorList>
    </citation>
    <scope>NUCLEOTIDE SEQUENCE</scope>
    <source>
        <strain evidence="3">Hsosn_3</strain>
        <tissue evidence="3">Leaf</tissue>
    </source>
</reference>
<evidence type="ECO:0000256" key="2">
    <source>
        <dbReference type="PROSITE-ProRule" id="PRU00708"/>
    </source>
</evidence>
<sequence length="128" mass="14739">MIKDADDVIELMIRCAYGKEGMIKDAEDVIELMIRRGHYPDVVTYISFMDGYCLRGKYVVTYDSLMDGYCLRGEVNEALAVLQTMKRRGIVPAIRTYNILINGYCKKLDIAIDLFQQMLLLEGFDTNY</sequence>
<dbReference type="Gene3D" id="1.25.40.10">
    <property type="entry name" value="Tetratricopeptide repeat domain"/>
    <property type="match status" value="2"/>
</dbReference>
<dbReference type="NCBIfam" id="TIGR00756">
    <property type="entry name" value="PPR"/>
    <property type="match status" value="3"/>
</dbReference>
<proteinExistence type="predicted"/>
<keyword evidence="4" id="KW-1185">Reference proteome</keyword>
<evidence type="ECO:0008006" key="5">
    <source>
        <dbReference type="Google" id="ProtNLM"/>
    </source>
</evidence>